<dbReference type="InterPro" id="IPR057305">
    <property type="entry name" value="Thioredox_PDIA6_C"/>
</dbReference>
<feature type="chain" id="PRO_5035897798" description="Protein disulfide isomerase" evidence="3">
    <location>
        <begin position="17"/>
        <end position="729"/>
    </location>
</feature>
<feature type="signal peptide" evidence="3">
    <location>
        <begin position="1"/>
        <end position="16"/>
    </location>
</feature>
<organism evidence="6 7">
    <name type="scientific">Paramecium primaurelia</name>
    <dbReference type="NCBI Taxonomy" id="5886"/>
    <lineage>
        <taxon>Eukaryota</taxon>
        <taxon>Sar</taxon>
        <taxon>Alveolata</taxon>
        <taxon>Ciliophora</taxon>
        <taxon>Intramacronucleata</taxon>
        <taxon>Oligohymenophorea</taxon>
        <taxon>Peniculida</taxon>
        <taxon>Parameciidae</taxon>
        <taxon>Paramecium</taxon>
    </lineage>
</organism>
<evidence type="ECO:0000259" key="4">
    <source>
        <dbReference type="Pfam" id="PF00085"/>
    </source>
</evidence>
<feature type="region of interest" description="Disordered" evidence="2">
    <location>
        <begin position="264"/>
        <end position="297"/>
    </location>
</feature>
<proteinExistence type="predicted"/>
<feature type="domain" description="PDIA6-like C-terminal thioredoxin-like" evidence="5">
    <location>
        <begin position="529"/>
        <end position="652"/>
    </location>
</feature>
<gene>
    <name evidence="6" type="ORF">PPRIM_AZ9-3.1.T1450088</name>
</gene>
<dbReference type="Pfam" id="PF00085">
    <property type="entry name" value="Thioredoxin"/>
    <property type="match status" value="1"/>
</dbReference>
<dbReference type="InterPro" id="IPR052842">
    <property type="entry name" value="ER_Co-chaperone"/>
</dbReference>
<dbReference type="InterPro" id="IPR013766">
    <property type="entry name" value="Thioredoxin_domain"/>
</dbReference>
<keyword evidence="7" id="KW-1185">Reference proteome</keyword>
<evidence type="ECO:0000313" key="6">
    <source>
        <dbReference type="EMBL" id="CAD8110789.1"/>
    </source>
</evidence>
<feature type="domain" description="Thioredoxin" evidence="4">
    <location>
        <begin position="31"/>
        <end position="89"/>
    </location>
</feature>
<dbReference type="PANTHER" id="PTHR45184:SF2">
    <property type="entry name" value="CHROMOSOME UNDETERMINED SCAFFOLD_102, WHOLE GENOME SHOTGUN SEQUENCE"/>
    <property type="match status" value="1"/>
</dbReference>
<dbReference type="EMBL" id="CAJJDM010000149">
    <property type="protein sequence ID" value="CAD8110789.1"/>
    <property type="molecule type" value="Genomic_DNA"/>
</dbReference>
<evidence type="ECO:0000256" key="3">
    <source>
        <dbReference type="SAM" id="SignalP"/>
    </source>
</evidence>
<feature type="coiled-coil region" evidence="1">
    <location>
        <begin position="666"/>
        <end position="728"/>
    </location>
</feature>
<accession>A0A8S1Q5D9</accession>
<feature type="compositionally biased region" description="Basic and acidic residues" evidence="2">
    <location>
        <begin position="272"/>
        <end position="294"/>
    </location>
</feature>
<keyword evidence="3" id="KW-0732">Signal</keyword>
<evidence type="ECO:0000259" key="5">
    <source>
        <dbReference type="Pfam" id="PF24541"/>
    </source>
</evidence>
<dbReference type="PANTHER" id="PTHR45184">
    <property type="entry name" value="DNAJ PROTEIN ERDJ3A"/>
    <property type="match status" value="1"/>
</dbReference>
<evidence type="ECO:0000313" key="7">
    <source>
        <dbReference type="Proteomes" id="UP000688137"/>
    </source>
</evidence>
<evidence type="ECO:0000256" key="1">
    <source>
        <dbReference type="SAM" id="Coils"/>
    </source>
</evidence>
<name>A0A8S1Q5D9_PARPR</name>
<dbReference type="Pfam" id="PF24541">
    <property type="entry name" value="Thioredox_PDIA6_C"/>
    <property type="match status" value="1"/>
</dbReference>
<dbReference type="AlphaFoldDB" id="A0A8S1Q5D9"/>
<dbReference type="Proteomes" id="UP000688137">
    <property type="component" value="Unassembled WGS sequence"/>
</dbReference>
<reference evidence="6" key="1">
    <citation type="submission" date="2021-01" db="EMBL/GenBank/DDBJ databases">
        <authorList>
            <consortium name="Genoscope - CEA"/>
            <person name="William W."/>
        </authorList>
    </citation>
    <scope>NUCLEOTIDE SEQUENCE</scope>
</reference>
<keyword evidence="1" id="KW-0175">Coiled coil</keyword>
<protein>
    <recommendedName>
        <fullName evidence="8">Protein disulfide isomerase</fullName>
    </recommendedName>
</protein>
<dbReference type="OMA" id="KICAIGF"/>
<evidence type="ECO:0008006" key="8">
    <source>
        <dbReference type="Google" id="ProtNLM"/>
    </source>
</evidence>
<sequence length="729" mass="85417">MYKIIFLAVLCSISVALFENSYLIKNANKLQDFRDILESEFVSLVYFYSDQCENCQRAAGLIEKVAEDQEGIINVYGTNCDEINKDPKSNEQIPYCSSDVIQHLPQITFFEPPRQSINPYTNEKMIATEHRFQGEASPQSLGQYGYKFIPNHVIRINTLEELKKFETSDSKLNKVILFTKRKETSPLLKAMNIHYLERVKFGEIVASPETQSLLDEFDIKDLPQLVGLENNGDNTYNREIFDGDLLFKPIKKFVRGLASKDRIPYEQVNEQSSKKQEERKNRRQKQDDQEKNNEKQNVITAIKLDQNILNKQLLRNDKPAFLHVYKETPHKAWEDTIKKYKSLFDYYELQVNTQEDEELIKELQIKSYPSIRFYQVGNTAKKRASKISFTKEYSLDEINKDIQELIDDKTININEQSLQMQLSQYITDNNIVVLYFYQTPQVGLTYRVLSQLQEYHGKYKFLSFKNASQKVIDQFQIPNQPAITIIFRDVKDKKELEEELKPDQVKQALFTGKHGYDEIKSFLDSFDESKKTSNKKVQEIQNQEQLEEYCEKKQTLCYIALLNGEHKQVKHDDILTKWEYQLEVLDKIKNTHGSKQASFVFIDASCHDELLLKFDISDDALPNFVAYSSNKKIYSKLIGRFDYDSISKFIDKQYKGQSSNININSIQIIEKNCEEIFQKRKEASQQSGLSDFDEEILKEILEEERLKKKELEKELKKGKKKNKKSKDDL</sequence>
<evidence type="ECO:0000256" key="2">
    <source>
        <dbReference type="SAM" id="MobiDB-lite"/>
    </source>
</evidence>
<comment type="caution">
    <text evidence="6">The sequence shown here is derived from an EMBL/GenBank/DDBJ whole genome shotgun (WGS) entry which is preliminary data.</text>
</comment>